<dbReference type="EMBL" id="UINC01013994">
    <property type="protein sequence ID" value="SVA60015.1"/>
    <property type="molecule type" value="Genomic_DNA"/>
</dbReference>
<dbReference type="InterPro" id="IPR001029">
    <property type="entry name" value="Flagellin_N"/>
</dbReference>
<dbReference type="Pfam" id="PF00669">
    <property type="entry name" value="Flagellin_N"/>
    <property type="match status" value="1"/>
</dbReference>
<keyword evidence="1" id="KW-0175">Coiled coil</keyword>
<feature type="coiled-coil region" evidence="1">
    <location>
        <begin position="99"/>
        <end position="126"/>
    </location>
</feature>
<sequence length="311" mass="34332">MRVTSSSFPQTLKYQLDTLATKQGRLQMQAATGQRFKTPSEDPRATRKVLELQQEAKRLAQYNENIDTYSETLNSIYSAIQSLKKVSDRSSEIAAMVDNIKSKDQMAAYKQEINQLLEQAVQVANTKNQYGYLFSGTKSDRAAYSVERNEAGDISTVEYRGSTKSPAVEIAPVTTIAVHIPGSNKTTNGTAGLFETVNGSIFENLIALRDGLDGGTREDVKNIRENIVPKLMLDESAIIHHISRIGALEARLETAKTLGTRRMDVTEEFISREVDADLAQTLVKLNEVQAAYLAALKSGATIMNQSLLDYV</sequence>
<gene>
    <name evidence="3" type="ORF">METZ01_LOCUS112869</name>
</gene>
<accession>A0A381X5I4</accession>
<evidence type="ECO:0000259" key="2">
    <source>
        <dbReference type="Pfam" id="PF00669"/>
    </source>
</evidence>
<proteinExistence type="predicted"/>
<dbReference type="GO" id="GO:0009288">
    <property type="term" value="C:bacterial-type flagellum"/>
    <property type="evidence" value="ECO:0007669"/>
    <property type="project" value="InterPro"/>
</dbReference>
<name>A0A381X5I4_9ZZZZ</name>
<dbReference type="GO" id="GO:0005198">
    <property type="term" value="F:structural molecule activity"/>
    <property type="evidence" value="ECO:0007669"/>
    <property type="project" value="InterPro"/>
</dbReference>
<organism evidence="3">
    <name type="scientific">marine metagenome</name>
    <dbReference type="NCBI Taxonomy" id="408172"/>
    <lineage>
        <taxon>unclassified sequences</taxon>
        <taxon>metagenomes</taxon>
        <taxon>ecological metagenomes</taxon>
    </lineage>
</organism>
<evidence type="ECO:0000256" key="1">
    <source>
        <dbReference type="SAM" id="Coils"/>
    </source>
</evidence>
<dbReference type="PANTHER" id="PTHR42792:SF1">
    <property type="entry name" value="FLAGELLAR HOOK-ASSOCIATED PROTEIN 3"/>
    <property type="match status" value="1"/>
</dbReference>
<dbReference type="SUPFAM" id="SSF64518">
    <property type="entry name" value="Phase 1 flagellin"/>
    <property type="match status" value="1"/>
</dbReference>
<protein>
    <recommendedName>
        <fullName evidence="2">Flagellin N-terminal domain-containing protein</fullName>
    </recommendedName>
</protein>
<feature type="domain" description="Flagellin N-terminal" evidence="2">
    <location>
        <begin position="26"/>
        <end position="137"/>
    </location>
</feature>
<dbReference type="Gene3D" id="1.20.1330.10">
    <property type="entry name" value="f41 fragment of flagellin, N-terminal domain"/>
    <property type="match status" value="1"/>
</dbReference>
<evidence type="ECO:0000313" key="3">
    <source>
        <dbReference type="EMBL" id="SVA60015.1"/>
    </source>
</evidence>
<dbReference type="PANTHER" id="PTHR42792">
    <property type="entry name" value="FLAGELLIN"/>
    <property type="match status" value="1"/>
</dbReference>
<dbReference type="InterPro" id="IPR001492">
    <property type="entry name" value="Flagellin"/>
</dbReference>
<reference evidence="3" key="1">
    <citation type="submission" date="2018-05" db="EMBL/GenBank/DDBJ databases">
        <authorList>
            <person name="Lanie J.A."/>
            <person name="Ng W.-L."/>
            <person name="Kazmierczak K.M."/>
            <person name="Andrzejewski T.M."/>
            <person name="Davidsen T.M."/>
            <person name="Wayne K.J."/>
            <person name="Tettelin H."/>
            <person name="Glass J.I."/>
            <person name="Rusch D."/>
            <person name="Podicherti R."/>
            <person name="Tsui H.-C.T."/>
            <person name="Winkler M.E."/>
        </authorList>
    </citation>
    <scope>NUCLEOTIDE SEQUENCE</scope>
</reference>
<dbReference type="AlphaFoldDB" id="A0A381X5I4"/>